<feature type="chain" id="PRO_5032277793" evidence="2">
    <location>
        <begin position="25"/>
        <end position="105"/>
    </location>
</feature>
<comment type="caution">
    <text evidence="3">The sequence shown here is derived from an EMBL/GenBank/DDBJ whole genome shotgun (WGS) entry which is preliminary data.</text>
</comment>
<protein>
    <submittedName>
        <fullName evidence="3">Uncharacterized protein</fullName>
    </submittedName>
</protein>
<name>A0A845UA28_9PROT</name>
<accession>A0A845UA28</accession>
<dbReference type="AlphaFoldDB" id="A0A845UA28"/>
<proteinExistence type="predicted"/>
<feature type="region of interest" description="Disordered" evidence="1">
    <location>
        <begin position="29"/>
        <end position="69"/>
    </location>
</feature>
<dbReference type="RefSeq" id="WP_163097832.1">
    <property type="nucleotide sequence ID" value="NZ_CP127523.1"/>
</dbReference>
<evidence type="ECO:0000256" key="1">
    <source>
        <dbReference type="SAM" id="MobiDB-lite"/>
    </source>
</evidence>
<sequence length="105" mass="11257">MVHRHTLRTAVIMALCAFPILAHATTAPDVSGAETAASTPAGGNAPVTIGEVEKEAPPERGTGSLSREMVKRANSNANFQRPVTTVEKPYWSVWTSVPQEFTCYS</sequence>
<evidence type="ECO:0000256" key="2">
    <source>
        <dbReference type="SAM" id="SignalP"/>
    </source>
</evidence>
<dbReference type="EMBL" id="WNJL01000030">
    <property type="protein sequence ID" value="NDU42617.1"/>
    <property type="molecule type" value="Genomic_DNA"/>
</dbReference>
<gene>
    <name evidence="3" type="ORF">GL267_08160</name>
</gene>
<organism evidence="3">
    <name type="scientific">Acidithiobacillus ferrianus</name>
    <dbReference type="NCBI Taxonomy" id="2678518"/>
    <lineage>
        <taxon>Bacteria</taxon>
        <taxon>Pseudomonadati</taxon>
        <taxon>Pseudomonadota</taxon>
        <taxon>Acidithiobacillia</taxon>
        <taxon>Acidithiobacillales</taxon>
        <taxon>Acidithiobacillaceae</taxon>
        <taxon>Acidithiobacillus</taxon>
    </lineage>
</organism>
<reference evidence="3" key="1">
    <citation type="submission" date="2019-11" db="EMBL/GenBank/DDBJ databases">
        <title>Acidithiobacillus ferrianus sp. nov.: a facultatively anaerobic and extremely acidophilic chemolithoautotroph.</title>
        <authorList>
            <person name="Norris P.R."/>
            <person name="Falagan C."/>
            <person name="Moya-Beltran A."/>
            <person name="Castro M."/>
            <person name="Quatrini R."/>
            <person name="Johnson D.B."/>
        </authorList>
    </citation>
    <scope>NUCLEOTIDE SEQUENCE [LARGE SCALE GENOMIC DNA]</scope>
    <source>
        <strain evidence="3">MG</strain>
    </source>
</reference>
<feature type="signal peptide" evidence="2">
    <location>
        <begin position="1"/>
        <end position="24"/>
    </location>
</feature>
<evidence type="ECO:0000313" key="3">
    <source>
        <dbReference type="EMBL" id="NDU42617.1"/>
    </source>
</evidence>
<keyword evidence="2" id="KW-0732">Signal</keyword>